<dbReference type="InterPro" id="IPR001130">
    <property type="entry name" value="TatD-like"/>
</dbReference>
<organism evidence="5 6">
    <name type="scientific">Denitromonas iodatirespirans</name>
    <dbReference type="NCBI Taxonomy" id="2795389"/>
    <lineage>
        <taxon>Bacteria</taxon>
        <taxon>Pseudomonadati</taxon>
        <taxon>Pseudomonadota</taxon>
        <taxon>Betaproteobacteria</taxon>
        <taxon>Rhodocyclales</taxon>
        <taxon>Zoogloeaceae</taxon>
        <taxon>Denitromonas</taxon>
    </lineage>
</organism>
<proteinExistence type="inferred from homology"/>
<dbReference type="GO" id="GO:0016788">
    <property type="term" value="F:hydrolase activity, acting on ester bonds"/>
    <property type="evidence" value="ECO:0007669"/>
    <property type="project" value="InterPro"/>
</dbReference>
<accession>A0A944H877</accession>
<dbReference type="PROSITE" id="PS01091">
    <property type="entry name" value="TATD_3"/>
    <property type="match status" value="1"/>
</dbReference>
<feature type="binding site" evidence="4">
    <location>
        <position position="8"/>
    </location>
    <ligand>
        <name>a divalent metal cation</name>
        <dbReference type="ChEBI" id="CHEBI:60240"/>
        <label>1</label>
    </ligand>
</feature>
<dbReference type="PANTHER" id="PTHR46124">
    <property type="entry name" value="D-AMINOACYL-TRNA DEACYLASE"/>
    <property type="match status" value="1"/>
</dbReference>
<evidence type="ECO:0000313" key="6">
    <source>
        <dbReference type="Proteomes" id="UP000694660"/>
    </source>
</evidence>
<dbReference type="Pfam" id="PF01026">
    <property type="entry name" value="TatD_DNase"/>
    <property type="match status" value="1"/>
</dbReference>
<dbReference type="FunFam" id="3.20.20.140:FF:000005">
    <property type="entry name" value="TatD family hydrolase"/>
    <property type="match status" value="1"/>
</dbReference>
<evidence type="ECO:0000256" key="2">
    <source>
        <dbReference type="ARBA" id="ARBA00022723"/>
    </source>
</evidence>
<reference evidence="6" key="1">
    <citation type="journal article" date="2022" name="ISME J.">
        <title>Genetic and phylogenetic analysis of dissimilatory iodate-reducing bacteria identifies potential niches across the world's oceans.</title>
        <authorList>
            <person name="Reyes-Umana V."/>
            <person name="Henning Z."/>
            <person name="Lee K."/>
            <person name="Barnum T.P."/>
            <person name="Coates J.D."/>
        </authorList>
    </citation>
    <scope>NUCLEOTIDE SEQUENCE [LARGE SCALE GENOMIC DNA]</scope>
    <source>
        <strain evidence="6">IR12</strain>
    </source>
</reference>
<dbReference type="Proteomes" id="UP000694660">
    <property type="component" value="Unassembled WGS sequence"/>
</dbReference>
<dbReference type="RefSeq" id="WP_214361752.1">
    <property type="nucleotide sequence ID" value="NZ_JAEKFT010000012.1"/>
</dbReference>
<name>A0A944H877_DENI1</name>
<dbReference type="PROSITE" id="PS01137">
    <property type="entry name" value="TATD_1"/>
    <property type="match status" value="1"/>
</dbReference>
<dbReference type="AlphaFoldDB" id="A0A944H877"/>
<dbReference type="SUPFAM" id="SSF51556">
    <property type="entry name" value="Metallo-dependent hydrolases"/>
    <property type="match status" value="1"/>
</dbReference>
<dbReference type="CDD" id="cd01310">
    <property type="entry name" value="TatD_DNAse"/>
    <property type="match status" value="1"/>
</dbReference>
<evidence type="ECO:0000313" key="5">
    <source>
        <dbReference type="EMBL" id="MBT0962003.1"/>
    </source>
</evidence>
<keyword evidence="6" id="KW-1185">Reference proteome</keyword>
<dbReference type="PIRSF" id="PIRSF005902">
    <property type="entry name" value="DNase_TatD"/>
    <property type="match status" value="1"/>
</dbReference>
<sequence length="262" mass="28376">MLIDTHIHLDADEFSADRTALIDAARAAGVGAFVVPGVTADGFDALDRLAEARPEVARAYGLHPMYVDRARPQDLDTLAERLAHPEVVAVGEIGLDGYITSPTLEDQLPWFEAQLELAQRFDLPVILHVRHAVEPIIRALKQVRVRGGIAHAFNGSRQQADTLLTMGFKLGFGGTLTFPGSRRIRALAAELPSEAIVLETDAPDMSPLWARGQRNEPANLARIAEELARLRGESLAQVIAATEANARAVLPRLGPLIDRLAA</sequence>
<comment type="caution">
    <text evidence="5">The sequence shown here is derived from an EMBL/GenBank/DDBJ whole genome shotgun (WGS) entry which is preliminary data.</text>
</comment>
<protein>
    <submittedName>
        <fullName evidence="5">TatD family hydrolase</fullName>
    </submittedName>
</protein>
<dbReference type="Gene3D" id="3.20.20.140">
    <property type="entry name" value="Metal-dependent hydrolases"/>
    <property type="match status" value="1"/>
</dbReference>
<dbReference type="InterPro" id="IPR018228">
    <property type="entry name" value="DNase_TatD-rel_CS"/>
</dbReference>
<dbReference type="InterPro" id="IPR032466">
    <property type="entry name" value="Metal_Hydrolase"/>
</dbReference>
<keyword evidence="3 5" id="KW-0378">Hydrolase</keyword>
<gene>
    <name evidence="5" type="ORF">I8J34_12555</name>
</gene>
<keyword evidence="2 4" id="KW-0479">Metal-binding</keyword>
<feature type="binding site" evidence="4">
    <location>
        <position position="92"/>
    </location>
    <ligand>
        <name>a divalent metal cation</name>
        <dbReference type="ChEBI" id="CHEBI:60240"/>
        <label>1</label>
    </ligand>
</feature>
<comment type="similarity">
    <text evidence="1">Belongs to the metallo-dependent hydrolases superfamily. TatD-type hydrolase family.</text>
</comment>
<evidence type="ECO:0000256" key="4">
    <source>
        <dbReference type="PIRSR" id="PIRSR005902-1"/>
    </source>
</evidence>
<evidence type="ECO:0000256" key="1">
    <source>
        <dbReference type="ARBA" id="ARBA00009275"/>
    </source>
</evidence>
<dbReference type="PANTHER" id="PTHR46124:SF2">
    <property type="entry name" value="D-AMINOACYL-TRNA DEACYLASE"/>
    <property type="match status" value="1"/>
</dbReference>
<dbReference type="GO" id="GO:0046872">
    <property type="term" value="F:metal ion binding"/>
    <property type="evidence" value="ECO:0007669"/>
    <property type="project" value="UniProtKB-KW"/>
</dbReference>
<feature type="binding site" evidence="4">
    <location>
        <position position="6"/>
    </location>
    <ligand>
        <name>a divalent metal cation</name>
        <dbReference type="ChEBI" id="CHEBI:60240"/>
        <label>1</label>
    </ligand>
</feature>
<feature type="binding site" evidence="4">
    <location>
        <position position="128"/>
    </location>
    <ligand>
        <name>a divalent metal cation</name>
        <dbReference type="ChEBI" id="CHEBI:60240"/>
        <label>2</label>
    </ligand>
</feature>
<dbReference type="PROSITE" id="PS01090">
    <property type="entry name" value="TATD_2"/>
    <property type="match status" value="1"/>
</dbReference>
<evidence type="ECO:0000256" key="3">
    <source>
        <dbReference type="ARBA" id="ARBA00022801"/>
    </source>
</evidence>
<dbReference type="EMBL" id="JAEKFT010000012">
    <property type="protein sequence ID" value="MBT0962003.1"/>
    <property type="molecule type" value="Genomic_DNA"/>
</dbReference>
<feature type="binding site" evidence="4">
    <location>
        <position position="151"/>
    </location>
    <ligand>
        <name>a divalent metal cation</name>
        <dbReference type="ChEBI" id="CHEBI:60240"/>
        <label>2</label>
    </ligand>
</feature>
<feature type="binding site" evidence="4">
    <location>
        <position position="201"/>
    </location>
    <ligand>
        <name>a divalent metal cation</name>
        <dbReference type="ChEBI" id="CHEBI:60240"/>
        <label>1</label>
    </ligand>
</feature>